<organism evidence="2 3">
    <name type="scientific">Neobacillus niacini</name>
    <dbReference type="NCBI Taxonomy" id="86668"/>
    <lineage>
        <taxon>Bacteria</taxon>
        <taxon>Bacillati</taxon>
        <taxon>Bacillota</taxon>
        <taxon>Bacilli</taxon>
        <taxon>Bacillales</taxon>
        <taxon>Bacillaceae</taxon>
        <taxon>Neobacillus</taxon>
    </lineage>
</organism>
<protein>
    <submittedName>
        <fullName evidence="2">Cell wall-binding protein/flagellar motor switch/type III secretory pathway protein FliN</fullName>
    </submittedName>
</protein>
<feature type="domain" description="Bacterial Ig" evidence="1">
    <location>
        <begin position="524"/>
        <end position="604"/>
    </location>
</feature>
<feature type="domain" description="Bacterial Ig" evidence="1">
    <location>
        <begin position="856"/>
        <end position="936"/>
    </location>
</feature>
<dbReference type="PANTHER" id="PTHR30032">
    <property type="entry name" value="N-ACETYLMURAMOYL-L-ALANINE AMIDASE-RELATED"/>
    <property type="match status" value="1"/>
</dbReference>
<dbReference type="InterPro" id="IPR013783">
    <property type="entry name" value="Ig-like_fold"/>
</dbReference>
<reference evidence="3" key="1">
    <citation type="submission" date="2020-07" db="EMBL/GenBank/DDBJ databases">
        <authorList>
            <person name="Partida-Martinez L."/>
            <person name="Huntemann M."/>
            <person name="Clum A."/>
            <person name="Wang J."/>
            <person name="Palaniappan K."/>
            <person name="Ritter S."/>
            <person name="Chen I.-M."/>
            <person name="Stamatis D."/>
            <person name="Reddy T."/>
            <person name="O'Malley R."/>
            <person name="Daum C."/>
            <person name="Shapiro N."/>
            <person name="Ivanova N."/>
            <person name="Kyrpides N."/>
            <person name="Woyke T."/>
        </authorList>
    </citation>
    <scope>NUCLEOTIDE SEQUENCE [LARGE SCALE GENOMIC DNA]</scope>
    <source>
        <strain evidence="3">AT2.8</strain>
    </source>
</reference>
<gene>
    <name evidence="2" type="ORF">F4694_002655</name>
</gene>
<dbReference type="Gene3D" id="3.40.50.12090">
    <property type="match status" value="2"/>
</dbReference>
<dbReference type="Pfam" id="PF04122">
    <property type="entry name" value="CW_binding_2"/>
    <property type="match status" value="3"/>
</dbReference>
<dbReference type="NCBIfam" id="NF033510">
    <property type="entry name" value="Ca_tandemer"/>
    <property type="match status" value="8"/>
</dbReference>
<feature type="domain" description="Bacterial Ig" evidence="1">
    <location>
        <begin position="939"/>
        <end position="1019"/>
    </location>
</feature>
<dbReference type="Gene3D" id="2.60.40.10">
    <property type="entry name" value="Immunoglobulins"/>
    <property type="match status" value="9"/>
</dbReference>
<evidence type="ECO:0000259" key="1">
    <source>
        <dbReference type="Pfam" id="PF17936"/>
    </source>
</evidence>
<reference evidence="3" key="2">
    <citation type="submission" date="2020-08" db="EMBL/GenBank/DDBJ databases">
        <title>The Agave Microbiome: Exploring the role of microbial communities in plant adaptations to desert environments.</title>
        <authorList>
            <person name="Partida-Martinez L.P."/>
        </authorList>
    </citation>
    <scope>NUCLEOTIDE SEQUENCE [LARGE SCALE GENOMIC DNA]</scope>
    <source>
        <strain evidence="3">AT2.8</strain>
    </source>
</reference>
<proteinExistence type="predicted"/>
<feature type="domain" description="Bacterial Ig" evidence="1">
    <location>
        <begin position="773"/>
        <end position="853"/>
    </location>
</feature>
<dbReference type="PANTHER" id="PTHR30032:SF8">
    <property type="entry name" value="GERMINATION-SPECIFIC N-ACETYLMURAMOYL-L-ALANINE AMIDASE"/>
    <property type="match status" value="1"/>
</dbReference>
<evidence type="ECO:0000313" key="3">
    <source>
        <dbReference type="Proteomes" id="UP000548423"/>
    </source>
</evidence>
<dbReference type="Proteomes" id="UP000548423">
    <property type="component" value="Unassembled WGS sequence"/>
</dbReference>
<dbReference type="InterPro" id="IPR051922">
    <property type="entry name" value="Bact_Sporulation_Assoc"/>
</dbReference>
<name>A0A852TAS6_9BACI</name>
<dbReference type="Pfam" id="PF17936">
    <property type="entry name" value="Big_6"/>
    <property type="match status" value="9"/>
</dbReference>
<comment type="caution">
    <text evidence="2">The sequence shown here is derived from an EMBL/GenBank/DDBJ whole genome shotgun (WGS) entry which is preliminary data.</text>
</comment>
<dbReference type="InterPro" id="IPR007253">
    <property type="entry name" value="Cell_wall-bd_2"/>
</dbReference>
<evidence type="ECO:0000313" key="2">
    <source>
        <dbReference type="EMBL" id="NYE05880.1"/>
    </source>
</evidence>
<feature type="domain" description="Bacterial Ig" evidence="1">
    <location>
        <begin position="608"/>
        <end position="687"/>
    </location>
</feature>
<sequence length="1404" mass="149627">MFWKKFVSVFLICVLLFSMFPNLNKVKAEGGTVVSGPILSDTVWTKQNSPYIISDKVQVAENATLTIEAGVEVQGGTIELWGNFIAAGTKEAPVILKKTRMAEASTNRETVQIELDYVFAKEIYLANNSNDGILKISNSQFEDSYLYADTTSYITNNLFVKGYFYFINDFYNKLMSVQDNSFFQSNLYYQNAFWVFENNNLYSSTLRVSDMSPASTVYAQSNYWGSTDSKEIDKMIIDRNDDLNLLGYVDYSNYLTQPNISAPDTNNLTKEPSVSVEELTDKSSQLKGKINDDINPLFTKIEIYYPGVPYEILPVDKDGTFTIKFLEYLRGGIDFTLRISYFGLPFKDIALTVKDTTPPKSPEVYEVTDQQTQVAGVAEENTTVLIKNDLVDLGSAVANEHGNFVVDIPQQQAGSILSVIATDHSGNHSLPTKVTVIDVTAPSISIIGEVNDRSTTVTGITEAGSTIIIESGMIEIGKGVADSKGEFSITIPKQKGGTNLIVKAIDRAGNRNEGIAVTIVDRTAPNVPDVYPVLENDSYVYGMAEIDSKIEVKVNGILLGTGEAGSYGYFYVAIPGQKPGTELEVTATDKAGNVSEIVKTVVYDITPPGKPIVNEVTDQDLVITGQVEPGSYVEVKVNKNVIGTATSEKDGMFSVTIPAQKAGTILVITATDKNLNVSEAETVVVKDITAPAKPFVDEVTDQTTAVTGQAEADSSIEMKVKGSVVGKGVAGAEGKFTITISAQNAGTELDFTATDKAGNVSEVTTVVVKDLTAPAKPEVNEITDQTTTVTGQAEAGSMVEVKVNSSVIGRGTAGIDGKFTIEITRQEAGTELMITAKDKAENVSEAVMVVVKDVTAPSKPSITEVTDQDSTVVGQTEVGAKVEVRANGNLIGTGITGVDERFVIPIPVQKAGTKIEVTATDKAGNVSEITNVIVKDITAPMRPIVNDVTDKDTKVTGQAEAGSDLNVSVNGKVIGTGAVNNEGEFSITIPAQAAETILEIRATDKAGNNSDICVVTVIDGISPVAPTVAEVTDRETVVRGTAEPHSTVIAKSFGAEIGRSVSDGSGKFSITIPKQTAGKVIEVYAVDNAGNESTAAKITVQNKLVSLVGDTRYATAVKVAQIGWKTADTVLLVNGFSIVDGLTATPLASAKDAPILLTATDSIPQQTWNEITRLRAKEIILIGGTSVISPKVEKELVAKGYKVTRIGGANRKDTSLLIAKELDKLVDASMVYVAYGFGEPDALSIAAQAGLKKQPIILADKTSVPTDTMAWLKTEDLTDAYFIGGESVIGPGIINEMDKIISRNVQANRISGLSRHETNAKVISKFYPEGELTSILLAKSETESLVDALAAGPLAAKLGSPVLLISSSYGILSSQKQVLAGKHAKYVHQIGGGVNPSAVSEMVQ</sequence>
<feature type="domain" description="Bacterial Ig" evidence="1">
    <location>
        <begin position="690"/>
        <end position="770"/>
    </location>
</feature>
<accession>A0A852TAS6</accession>
<dbReference type="InterPro" id="IPR041498">
    <property type="entry name" value="Big_6"/>
</dbReference>
<feature type="domain" description="Bacterial Ig" evidence="1">
    <location>
        <begin position="442"/>
        <end position="521"/>
    </location>
</feature>
<feature type="domain" description="Bacterial Ig" evidence="1">
    <location>
        <begin position="359"/>
        <end position="438"/>
    </location>
</feature>
<dbReference type="GO" id="GO:0030288">
    <property type="term" value="C:outer membrane-bounded periplasmic space"/>
    <property type="evidence" value="ECO:0007669"/>
    <property type="project" value="TreeGrafter"/>
</dbReference>
<feature type="domain" description="Bacterial Ig" evidence="1">
    <location>
        <begin position="1023"/>
        <end position="1101"/>
    </location>
</feature>
<dbReference type="EMBL" id="JACCBX010000005">
    <property type="protein sequence ID" value="NYE05880.1"/>
    <property type="molecule type" value="Genomic_DNA"/>
</dbReference>